<protein>
    <submittedName>
        <fullName evidence="2">Uncharacterized protein</fullName>
    </submittedName>
</protein>
<evidence type="ECO:0000313" key="3">
    <source>
        <dbReference type="Proteomes" id="UP001056855"/>
    </source>
</evidence>
<sequence>MSEEETYALGADPSAAEALQEGGPVSVDDVDETDLPSLYEVTVSETSYETKTIRFHLQERGQYLYLMLTRFDGERNILGEIGYGGEYIQFQSMSSNNKAQVASTDLYGFAEKHPFPLTKLYPFDLLYRLDIGEVPWGAITDGDQLSEADVTALLREHGGEVKADAN</sequence>
<dbReference type="Proteomes" id="UP001056855">
    <property type="component" value="Plasmid unnamed3"/>
</dbReference>
<dbReference type="RefSeq" id="WP_254161650.1">
    <property type="nucleotide sequence ID" value="NZ_CP100358.1"/>
</dbReference>
<keyword evidence="3" id="KW-1185">Reference proteome</keyword>
<evidence type="ECO:0000313" key="2">
    <source>
        <dbReference type="EMBL" id="UTF56035.1"/>
    </source>
</evidence>
<name>A0A9E7SX45_9EURY</name>
<organism evidence="2 3">
    <name type="scientific">Natronosalvus rutilus</name>
    <dbReference type="NCBI Taxonomy" id="2953753"/>
    <lineage>
        <taxon>Archaea</taxon>
        <taxon>Methanobacteriati</taxon>
        <taxon>Methanobacteriota</taxon>
        <taxon>Stenosarchaea group</taxon>
        <taxon>Halobacteria</taxon>
        <taxon>Halobacteriales</taxon>
        <taxon>Natrialbaceae</taxon>
        <taxon>Natronosalvus</taxon>
    </lineage>
</organism>
<keyword evidence="2" id="KW-0614">Plasmid</keyword>
<dbReference type="GeneID" id="73292546"/>
<proteinExistence type="predicted"/>
<geneLocation type="plasmid" evidence="2 3">
    <name>unnamed3</name>
</geneLocation>
<evidence type="ECO:0000256" key="1">
    <source>
        <dbReference type="SAM" id="MobiDB-lite"/>
    </source>
</evidence>
<dbReference type="KEGG" id="sawl:NGM29_20830"/>
<dbReference type="EMBL" id="CP100358">
    <property type="protein sequence ID" value="UTF56035.1"/>
    <property type="molecule type" value="Genomic_DNA"/>
</dbReference>
<dbReference type="AlphaFoldDB" id="A0A9E7SX45"/>
<gene>
    <name evidence="2" type="ORF">NGM29_20830</name>
</gene>
<reference evidence="2" key="1">
    <citation type="submission" date="2022-06" db="EMBL/GenBank/DDBJ databases">
        <title>Diverse halophilic archaea isolated from saline environments.</title>
        <authorList>
            <person name="Cui H.-L."/>
        </authorList>
    </citation>
    <scope>NUCLEOTIDE SEQUENCE</scope>
    <source>
        <strain evidence="2">WLHS1</strain>
        <plasmid evidence="2">unnamed3</plasmid>
    </source>
</reference>
<feature type="region of interest" description="Disordered" evidence="1">
    <location>
        <begin position="1"/>
        <end position="31"/>
    </location>
</feature>
<accession>A0A9E7SX45</accession>